<keyword evidence="2" id="KW-0288">FMN</keyword>
<dbReference type="GO" id="GO:0016491">
    <property type="term" value="F:oxidoreductase activity"/>
    <property type="evidence" value="ECO:0007669"/>
    <property type="project" value="UniProtKB-KW"/>
</dbReference>
<dbReference type="Pfam" id="PF00881">
    <property type="entry name" value="Nitroreductase"/>
    <property type="match status" value="1"/>
</dbReference>
<proteinExistence type="predicted"/>
<accession>X1GK79</accession>
<dbReference type="InterPro" id="IPR050627">
    <property type="entry name" value="Nitroreductase/BluB"/>
</dbReference>
<feature type="domain" description="Nitroreductase" evidence="4">
    <location>
        <begin position="10"/>
        <end position="69"/>
    </location>
</feature>
<name>X1GK79_9ZZZZ</name>
<evidence type="ECO:0000259" key="4">
    <source>
        <dbReference type="Pfam" id="PF00881"/>
    </source>
</evidence>
<keyword evidence="3" id="KW-0560">Oxidoreductase</keyword>
<evidence type="ECO:0000313" key="5">
    <source>
        <dbReference type="EMBL" id="GAH58336.1"/>
    </source>
</evidence>
<dbReference type="SUPFAM" id="SSF55469">
    <property type="entry name" value="FMN-dependent nitroreductase-like"/>
    <property type="match status" value="1"/>
</dbReference>
<feature type="non-terminal residue" evidence="5">
    <location>
        <position position="1"/>
    </location>
</feature>
<keyword evidence="1" id="KW-0285">Flavoprotein</keyword>
<dbReference type="PANTHER" id="PTHR23026">
    <property type="entry name" value="NADPH NITROREDUCTASE"/>
    <property type="match status" value="1"/>
</dbReference>
<protein>
    <recommendedName>
        <fullName evidence="4">Nitroreductase domain-containing protein</fullName>
    </recommendedName>
</protein>
<evidence type="ECO:0000256" key="3">
    <source>
        <dbReference type="ARBA" id="ARBA00023002"/>
    </source>
</evidence>
<dbReference type="AlphaFoldDB" id="X1GK79"/>
<dbReference type="PANTHER" id="PTHR23026:SF90">
    <property type="entry name" value="IODOTYROSINE DEIODINASE 1"/>
    <property type="match status" value="1"/>
</dbReference>
<evidence type="ECO:0000256" key="1">
    <source>
        <dbReference type="ARBA" id="ARBA00022630"/>
    </source>
</evidence>
<dbReference type="InterPro" id="IPR029479">
    <property type="entry name" value="Nitroreductase"/>
</dbReference>
<reference evidence="5" key="1">
    <citation type="journal article" date="2014" name="Front. Microbiol.">
        <title>High frequency of phylogenetically diverse reductive dehalogenase-homologous genes in deep subseafloor sedimentary metagenomes.</title>
        <authorList>
            <person name="Kawai M."/>
            <person name="Futagami T."/>
            <person name="Toyoda A."/>
            <person name="Takaki Y."/>
            <person name="Nishi S."/>
            <person name="Hori S."/>
            <person name="Arai W."/>
            <person name="Tsubouchi T."/>
            <person name="Morono Y."/>
            <person name="Uchiyama I."/>
            <person name="Ito T."/>
            <person name="Fujiyama A."/>
            <person name="Inagaki F."/>
            <person name="Takami H."/>
        </authorList>
    </citation>
    <scope>NUCLEOTIDE SEQUENCE</scope>
    <source>
        <strain evidence="5">Expedition CK06-06</strain>
    </source>
</reference>
<dbReference type="Gene3D" id="3.40.109.10">
    <property type="entry name" value="NADH Oxidase"/>
    <property type="match status" value="1"/>
</dbReference>
<evidence type="ECO:0000256" key="2">
    <source>
        <dbReference type="ARBA" id="ARBA00022643"/>
    </source>
</evidence>
<dbReference type="EMBL" id="BARU01025218">
    <property type="protein sequence ID" value="GAH58336.1"/>
    <property type="molecule type" value="Genomic_DNA"/>
</dbReference>
<sequence length="90" mass="9577">AVCGDSTISDWWVQDCSAATENLLIAAGALGLGAVWLGIHGHPEREMAAREVLGIPDHIGVLSLVSIGHPAVEAEPRTQYDPARVHGEKW</sequence>
<dbReference type="InterPro" id="IPR000415">
    <property type="entry name" value="Nitroreductase-like"/>
</dbReference>
<comment type="caution">
    <text evidence="5">The sequence shown here is derived from an EMBL/GenBank/DDBJ whole genome shotgun (WGS) entry which is preliminary data.</text>
</comment>
<organism evidence="5">
    <name type="scientific">marine sediment metagenome</name>
    <dbReference type="NCBI Taxonomy" id="412755"/>
    <lineage>
        <taxon>unclassified sequences</taxon>
        <taxon>metagenomes</taxon>
        <taxon>ecological metagenomes</taxon>
    </lineage>
</organism>
<gene>
    <name evidence="5" type="ORF">S03H2_40651</name>
</gene>